<name>A0A8D8U2J1_9HEMI</name>
<sequence>MNYKIIFLYIRSIPQVTAKPELYPLVLSYNMDGNKITNGSYYVVQQFRNYLINPLTSNTEALGANLLDDTISDTNPAPPSYTLVPDNAVTVQNEVATSTSFVNNLTNQCAAIPEEKTNAQTDPPALISVIPRPQLIARFNSNVSLINTSGTEFIHNTALTCSMERWCSILLYSKVVLYRVSHS</sequence>
<organism evidence="1">
    <name type="scientific">Cacopsylla melanoneura</name>
    <dbReference type="NCBI Taxonomy" id="428564"/>
    <lineage>
        <taxon>Eukaryota</taxon>
        <taxon>Metazoa</taxon>
        <taxon>Ecdysozoa</taxon>
        <taxon>Arthropoda</taxon>
        <taxon>Hexapoda</taxon>
        <taxon>Insecta</taxon>
        <taxon>Pterygota</taxon>
        <taxon>Neoptera</taxon>
        <taxon>Paraneoptera</taxon>
        <taxon>Hemiptera</taxon>
        <taxon>Sternorrhyncha</taxon>
        <taxon>Psylloidea</taxon>
        <taxon>Psyllidae</taxon>
        <taxon>Psyllinae</taxon>
        <taxon>Cacopsylla</taxon>
    </lineage>
</organism>
<proteinExistence type="predicted"/>
<reference evidence="1" key="1">
    <citation type="submission" date="2021-05" db="EMBL/GenBank/DDBJ databases">
        <authorList>
            <person name="Alioto T."/>
            <person name="Alioto T."/>
            <person name="Gomez Garrido J."/>
        </authorList>
    </citation>
    <scope>NUCLEOTIDE SEQUENCE</scope>
</reference>
<accession>A0A8D8U2J1</accession>
<evidence type="ECO:0000313" key="1">
    <source>
        <dbReference type="EMBL" id="CAG6696026.1"/>
    </source>
</evidence>
<dbReference type="AlphaFoldDB" id="A0A8D8U2J1"/>
<protein>
    <submittedName>
        <fullName evidence="1">Uncharacterized protein</fullName>
    </submittedName>
</protein>
<dbReference type="EMBL" id="HBUF01326763">
    <property type="protein sequence ID" value="CAG6696026.1"/>
    <property type="molecule type" value="Transcribed_RNA"/>
</dbReference>